<accession>A0ABY4X4A0</accession>
<feature type="domain" description="MlaB-like STAS" evidence="1">
    <location>
        <begin position="5"/>
        <end position="82"/>
    </location>
</feature>
<name>A0ABY4X4A0_9SPHN</name>
<protein>
    <submittedName>
        <fullName evidence="2">STAS domain-containing protein</fullName>
    </submittedName>
</protein>
<dbReference type="Pfam" id="PF13466">
    <property type="entry name" value="STAS_2"/>
    <property type="match status" value="1"/>
</dbReference>
<dbReference type="EMBL" id="CP084930">
    <property type="protein sequence ID" value="USI71710.1"/>
    <property type="molecule type" value="Genomic_DNA"/>
</dbReference>
<keyword evidence="3" id="KW-1185">Reference proteome</keyword>
<evidence type="ECO:0000259" key="1">
    <source>
        <dbReference type="Pfam" id="PF13466"/>
    </source>
</evidence>
<sequence>MTHQIVLPAQIDRGTAASLAPEIAHALSAGGLELDGREVRRAGQCALQMLLSARKTAGEWGVALLIRPSESLRDAARLAGLEDRLFEEAVA</sequence>
<gene>
    <name evidence="2" type="ORF">LHA26_10260</name>
</gene>
<dbReference type="RefSeq" id="WP_252165523.1">
    <property type="nucleotide sequence ID" value="NZ_CP084930.1"/>
</dbReference>
<dbReference type="Gene3D" id="3.30.750.24">
    <property type="entry name" value="STAS domain"/>
    <property type="match status" value="1"/>
</dbReference>
<evidence type="ECO:0000313" key="2">
    <source>
        <dbReference type="EMBL" id="USI71710.1"/>
    </source>
</evidence>
<dbReference type="Proteomes" id="UP001056937">
    <property type="component" value="Chromosome 1"/>
</dbReference>
<evidence type="ECO:0000313" key="3">
    <source>
        <dbReference type="Proteomes" id="UP001056937"/>
    </source>
</evidence>
<dbReference type="InterPro" id="IPR036513">
    <property type="entry name" value="STAS_dom_sf"/>
</dbReference>
<organism evidence="2 3">
    <name type="scientific">Sphingomonas morindae</name>
    <dbReference type="NCBI Taxonomy" id="1541170"/>
    <lineage>
        <taxon>Bacteria</taxon>
        <taxon>Pseudomonadati</taxon>
        <taxon>Pseudomonadota</taxon>
        <taxon>Alphaproteobacteria</taxon>
        <taxon>Sphingomonadales</taxon>
        <taxon>Sphingomonadaceae</taxon>
        <taxon>Sphingomonas</taxon>
    </lineage>
</organism>
<proteinExistence type="predicted"/>
<dbReference type="SUPFAM" id="SSF52091">
    <property type="entry name" value="SpoIIaa-like"/>
    <property type="match status" value="1"/>
</dbReference>
<dbReference type="InterPro" id="IPR058548">
    <property type="entry name" value="MlaB-like_STAS"/>
</dbReference>
<reference evidence="2" key="1">
    <citation type="journal article" date="2022" name="Toxins">
        <title>Genomic Analysis of Sphingopyxis sp. USTB-05 for Biodegrading Cyanobacterial Hepatotoxins.</title>
        <authorList>
            <person name="Liu C."/>
            <person name="Xu Q."/>
            <person name="Zhao Z."/>
            <person name="Zhang H."/>
            <person name="Liu X."/>
            <person name="Yin C."/>
            <person name="Liu Y."/>
            <person name="Yan H."/>
        </authorList>
    </citation>
    <scope>NUCLEOTIDE SEQUENCE</scope>
    <source>
        <strain evidence="2">NBD5</strain>
    </source>
</reference>